<comment type="similarity">
    <text evidence="1 8 9">Belongs to the peptidase S8 family.</text>
</comment>
<evidence type="ECO:0000259" key="11">
    <source>
        <dbReference type="Pfam" id="PF00082"/>
    </source>
</evidence>
<protein>
    <submittedName>
        <fullName evidence="13">S8 family serine peptidase</fullName>
    </submittedName>
</protein>
<evidence type="ECO:0000256" key="1">
    <source>
        <dbReference type="ARBA" id="ARBA00011073"/>
    </source>
</evidence>
<evidence type="ECO:0000256" key="8">
    <source>
        <dbReference type="PROSITE-ProRule" id="PRU01240"/>
    </source>
</evidence>
<dbReference type="AlphaFoldDB" id="A0A7X0REA0"/>
<dbReference type="InterPro" id="IPR003137">
    <property type="entry name" value="PA_domain"/>
</dbReference>
<dbReference type="InterPro" id="IPR000209">
    <property type="entry name" value="Peptidase_S8/S53_dom"/>
</dbReference>
<dbReference type="PROSITE" id="PS51892">
    <property type="entry name" value="SUBTILASE"/>
    <property type="match status" value="1"/>
</dbReference>
<dbReference type="PROSITE" id="PS00138">
    <property type="entry name" value="SUBTILASE_SER"/>
    <property type="match status" value="1"/>
</dbReference>
<evidence type="ECO:0000256" key="9">
    <source>
        <dbReference type="RuleBase" id="RU003355"/>
    </source>
</evidence>
<evidence type="ECO:0000256" key="2">
    <source>
        <dbReference type="ARBA" id="ARBA00022512"/>
    </source>
</evidence>
<feature type="active site" description="Charge relay system" evidence="7 8">
    <location>
        <position position="171"/>
    </location>
</feature>
<dbReference type="GO" id="GO:0004252">
    <property type="term" value="F:serine-type endopeptidase activity"/>
    <property type="evidence" value="ECO:0007669"/>
    <property type="project" value="UniProtKB-UniRule"/>
</dbReference>
<keyword evidence="5 8" id="KW-0378">Hydrolase</keyword>
<evidence type="ECO:0000313" key="14">
    <source>
        <dbReference type="Proteomes" id="UP000523955"/>
    </source>
</evidence>
<dbReference type="PANTHER" id="PTHR43806:SF11">
    <property type="entry name" value="CEREVISIN-RELATED"/>
    <property type="match status" value="1"/>
</dbReference>
<dbReference type="PROSITE" id="PS00136">
    <property type="entry name" value="SUBTILASE_ASP"/>
    <property type="match status" value="1"/>
</dbReference>
<gene>
    <name evidence="13" type="ORF">H5V45_04905</name>
</gene>
<dbReference type="PRINTS" id="PR00723">
    <property type="entry name" value="SUBTILISIN"/>
</dbReference>
<name>A0A7X0REA0_9ACTN</name>
<feature type="domain" description="PA" evidence="12">
    <location>
        <begin position="435"/>
        <end position="519"/>
    </location>
</feature>
<feature type="active site" description="Charge relay system" evidence="7 8">
    <location>
        <position position="604"/>
    </location>
</feature>
<evidence type="ECO:0000256" key="10">
    <source>
        <dbReference type="SAM" id="MobiDB-lite"/>
    </source>
</evidence>
<dbReference type="EMBL" id="JACKXE010000001">
    <property type="protein sequence ID" value="MBB6626657.1"/>
    <property type="molecule type" value="Genomic_DNA"/>
</dbReference>
<dbReference type="Gene3D" id="3.40.50.200">
    <property type="entry name" value="Peptidase S8/S53 domain"/>
    <property type="match status" value="2"/>
</dbReference>
<dbReference type="InterPro" id="IPR034213">
    <property type="entry name" value="S8_Vpr-like"/>
</dbReference>
<evidence type="ECO:0000256" key="3">
    <source>
        <dbReference type="ARBA" id="ARBA00022670"/>
    </source>
</evidence>
<dbReference type="GO" id="GO:0005975">
    <property type="term" value="P:carbohydrate metabolic process"/>
    <property type="evidence" value="ECO:0007669"/>
    <property type="project" value="UniProtKB-ARBA"/>
</dbReference>
<dbReference type="InterPro" id="IPR023827">
    <property type="entry name" value="Peptidase_S8_Asp-AS"/>
</dbReference>
<evidence type="ECO:0000256" key="7">
    <source>
        <dbReference type="PIRSR" id="PIRSR615500-1"/>
    </source>
</evidence>
<keyword evidence="14" id="KW-1185">Reference proteome</keyword>
<dbReference type="PROSITE" id="PS00137">
    <property type="entry name" value="SUBTILASE_HIS"/>
    <property type="match status" value="1"/>
</dbReference>
<feature type="compositionally biased region" description="Low complexity" evidence="10">
    <location>
        <begin position="1"/>
        <end position="17"/>
    </location>
</feature>
<dbReference type="Pfam" id="PF00082">
    <property type="entry name" value="Peptidase_S8"/>
    <property type="match status" value="1"/>
</dbReference>
<dbReference type="Pfam" id="PF02225">
    <property type="entry name" value="PA"/>
    <property type="match status" value="1"/>
</dbReference>
<dbReference type="InterPro" id="IPR036852">
    <property type="entry name" value="Peptidase_S8/S53_dom_sf"/>
</dbReference>
<dbReference type="InterPro" id="IPR050131">
    <property type="entry name" value="Peptidase_S8_subtilisin-like"/>
</dbReference>
<keyword evidence="2" id="KW-0964">Secreted</keyword>
<evidence type="ECO:0000256" key="4">
    <source>
        <dbReference type="ARBA" id="ARBA00022729"/>
    </source>
</evidence>
<feature type="active site" description="Charge relay system" evidence="7 8">
    <location>
        <position position="250"/>
    </location>
</feature>
<dbReference type="InterPro" id="IPR023828">
    <property type="entry name" value="Peptidase_S8_Ser-AS"/>
</dbReference>
<dbReference type="InterPro" id="IPR022398">
    <property type="entry name" value="Peptidase_S8_His-AS"/>
</dbReference>
<proteinExistence type="inferred from homology"/>
<reference evidence="13 14" key="1">
    <citation type="submission" date="2020-08" db="EMBL/GenBank/DDBJ databases">
        <authorList>
            <person name="Seo M.-J."/>
        </authorList>
    </citation>
    <scope>NUCLEOTIDE SEQUENCE [LARGE SCALE GENOMIC DNA]</scope>
    <source>
        <strain evidence="13 14">KIGAM211</strain>
    </source>
</reference>
<dbReference type="RefSeq" id="WP_185251907.1">
    <property type="nucleotide sequence ID" value="NZ_JACKXE010000001.1"/>
</dbReference>
<dbReference type="Gene3D" id="2.60.40.10">
    <property type="entry name" value="Immunoglobulins"/>
    <property type="match status" value="1"/>
</dbReference>
<feature type="domain" description="Peptidase S8/S53" evidence="11">
    <location>
        <begin position="162"/>
        <end position="646"/>
    </location>
</feature>
<feature type="region of interest" description="Disordered" evidence="10">
    <location>
        <begin position="1"/>
        <end position="37"/>
    </location>
</feature>
<organism evidence="13 14">
    <name type="scientific">Nocardioides luti</name>
    <dbReference type="NCBI Taxonomy" id="2761101"/>
    <lineage>
        <taxon>Bacteria</taxon>
        <taxon>Bacillati</taxon>
        <taxon>Actinomycetota</taxon>
        <taxon>Actinomycetes</taxon>
        <taxon>Propionibacteriales</taxon>
        <taxon>Nocardioidaceae</taxon>
        <taxon>Nocardioides</taxon>
    </lineage>
</organism>
<keyword evidence="4" id="KW-0732">Signal</keyword>
<sequence>MALAATTAATASPSLAAQDTRPAAKAPALHHGKLQPGAKAFTNPLTVADGRQSVLVELAGASGADVASRGGSVSALRAQVARAAEGALASARSADKRATQIFTISNALPGVGLKTTAAGVRALLANDDVVSVTRIATQSPSNANVASLVKAVDTWKYAGNTGKGVKVGIIDTGLDYTHADFGGVGTVEAYQAALASDTDPGWRAALPKKAKAKIIGGHDFVGDDYNADPTSASYQPVPKPDENPLDCNEHGTHVAGTAAGYGVGGNGKVFSGKYKKLNKSKLLKMDIGPGMAPEAQLYPLRVFGCDGSTDVTIAALDWALDPNGDGNFKDHLDIVNLSLGSDYGNEDSADNKVVDALARHGVLSVIAMGNAGDITDIGGEPGNATSSLAVASTVDALQQRDGIKVNAPSGVAGIAAGQMSVAYDWPNNGPTGQPVTGTVATIPGANADGCSPLSASDAAKVAGKVAWLEWDDNDATRRCGSVGRSANVKNAGAIGAVFTSGLNVFGAGITGDTQIPVFQLPKVGTDKLRPAAEAGTLNVTFDGALQATIKDVTPSISDTLSSFSSRGTHGSINSVKPDVAAPGDTVSSAGVGTGNKVLTISGTSMATPVTAGVAALVKAAHPKWSPLLVKAAVMNTAGHDVYTEPNHKGKRYAPARVGSGRIDARAASATKVLAYTKGKNNPVSASFGVVPVPVNGGKVTKTKKVKIKNVGKKTQTIKLAYQAVNTSPGAKYSVSPKSVTIKKGKAKTVKVTLTVDPKALRHTIDPTMATTQTNVYYDQDQARQYVTDASGRLLVKPGKKAALRVPVYAAPKPVSVTKATAGATGVDLAGAGVKQGSDSTAYTSLVSVLELGATSPKLPTCTDTVTTGCATTRTERAGDLQYVGAVRTGTGQDSLLTFGLSTYADWVDVGTVNVPFVDYDVDGDQTPDFETYIQPIADTDLLYAWTVDLASGDLVDLEPVNQLLGDTDTNVFDNNVVTMPVYLDALGVPTGNASTPITYTVGVFNAFSGSNTDSSTPVVYDAGRPKLEIDAPLYEDQGGTTVPVANTGITPAQALVLHLHGASGKRAEVVEIPAATP</sequence>
<dbReference type="CDD" id="cd07474">
    <property type="entry name" value="Peptidases_S8_subtilisin_Vpr-like"/>
    <property type="match status" value="1"/>
</dbReference>
<dbReference type="InterPro" id="IPR013783">
    <property type="entry name" value="Ig-like_fold"/>
</dbReference>
<evidence type="ECO:0000256" key="5">
    <source>
        <dbReference type="ARBA" id="ARBA00022801"/>
    </source>
</evidence>
<evidence type="ECO:0000313" key="13">
    <source>
        <dbReference type="EMBL" id="MBB6626657.1"/>
    </source>
</evidence>
<keyword evidence="2" id="KW-0134">Cell wall</keyword>
<accession>A0A7X0REA0</accession>
<evidence type="ECO:0000256" key="6">
    <source>
        <dbReference type="ARBA" id="ARBA00022825"/>
    </source>
</evidence>
<evidence type="ECO:0000259" key="12">
    <source>
        <dbReference type="Pfam" id="PF02225"/>
    </source>
</evidence>
<keyword evidence="6 8" id="KW-0720">Serine protease</keyword>
<dbReference type="SUPFAM" id="SSF52743">
    <property type="entry name" value="Subtilisin-like"/>
    <property type="match status" value="1"/>
</dbReference>
<comment type="caution">
    <text evidence="13">The sequence shown here is derived from an EMBL/GenBank/DDBJ whole genome shotgun (WGS) entry which is preliminary data.</text>
</comment>
<dbReference type="InterPro" id="IPR015500">
    <property type="entry name" value="Peptidase_S8_subtilisin-rel"/>
</dbReference>
<dbReference type="GO" id="GO:0006508">
    <property type="term" value="P:proteolysis"/>
    <property type="evidence" value="ECO:0007669"/>
    <property type="project" value="UniProtKB-KW"/>
</dbReference>
<dbReference type="PANTHER" id="PTHR43806">
    <property type="entry name" value="PEPTIDASE S8"/>
    <property type="match status" value="1"/>
</dbReference>
<dbReference type="Proteomes" id="UP000523955">
    <property type="component" value="Unassembled WGS sequence"/>
</dbReference>
<keyword evidence="3 8" id="KW-0645">Protease</keyword>